<evidence type="ECO:0000256" key="1">
    <source>
        <dbReference type="SAM" id="SignalP"/>
    </source>
</evidence>
<protein>
    <recommendedName>
        <fullName evidence="4">NTR domain-containing protein</fullName>
    </recommendedName>
</protein>
<feature type="signal peptide" evidence="1">
    <location>
        <begin position="1"/>
        <end position="31"/>
    </location>
</feature>
<keyword evidence="1" id="KW-0732">Signal</keyword>
<name>A0A154NW80_DUFNO</name>
<accession>A0A154NW80</accession>
<dbReference type="AlphaFoldDB" id="A0A154NW80"/>
<proteinExistence type="predicted"/>
<dbReference type="Proteomes" id="UP000076502">
    <property type="component" value="Unassembled WGS sequence"/>
</dbReference>
<feature type="chain" id="PRO_5007599071" description="NTR domain-containing protein" evidence="1">
    <location>
        <begin position="32"/>
        <end position="150"/>
    </location>
</feature>
<reference evidence="2 3" key="1">
    <citation type="submission" date="2015-07" db="EMBL/GenBank/DDBJ databases">
        <title>The genome of Dufourea novaeangliae.</title>
        <authorList>
            <person name="Pan H."/>
            <person name="Kapheim K."/>
        </authorList>
    </citation>
    <scope>NUCLEOTIDE SEQUENCE [LARGE SCALE GENOMIC DNA]</scope>
    <source>
        <strain evidence="2">0120121106</strain>
        <tissue evidence="2">Whole body</tissue>
    </source>
</reference>
<evidence type="ECO:0000313" key="2">
    <source>
        <dbReference type="EMBL" id="KZC03926.1"/>
    </source>
</evidence>
<organism evidence="2 3">
    <name type="scientific">Dufourea novaeangliae</name>
    <name type="common">Sweat bee</name>
    <dbReference type="NCBI Taxonomy" id="178035"/>
    <lineage>
        <taxon>Eukaryota</taxon>
        <taxon>Metazoa</taxon>
        <taxon>Ecdysozoa</taxon>
        <taxon>Arthropoda</taxon>
        <taxon>Hexapoda</taxon>
        <taxon>Insecta</taxon>
        <taxon>Pterygota</taxon>
        <taxon>Neoptera</taxon>
        <taxon>Endopterygota</taxon>
        <taxon>Hymenoptera</taxon>
        <taxon>Apocrita</taxon>
        <taxon>Aculeata</taxon>
        <taxon>Apoidea</taxon>
        <taxon>Anthophila</taxon>
        <taxon>Halictidae</taxon>
        <taxon>Rophitinae</taxon>
        <taxon>Dufourea</taxon>
    </lineage>
</organism>
<keyword evidence="3" id="KW-1185">Reference proteome</keyword>
<sequence length="150" mass="16999">MQRRRLPDAMLLVKAAVLAAVLGQFLGPSLANRPAGAHPGHAYFEQPCCGRSHLRHHKDLILLAVGVIRYCHFHVELDSFSIDKLGDVRYYFGRIEISEPYIDKVRDIGPEVVLARALRSSCGLTPQKQLRFKKVNIKRKSDSQRILELN</sequence>
<evidence type="ECO:0000313" key="3">
    <source>
        <dbReference type="Proteomes" id="UP000076502"/>
    </source>
</evidence>
<evidence type="ECO:0008006" key="4">
    <source>
        <dbReference type="Google" id="ProtNLM"/>
    </source>
</evidence>
<dbReference type="EMBL" id="KQ434772">
    <property type="protein sequence ID" value="KZC03926.1"/>
    <property type="molecule type" value="Genomic_DNA"/>
</dbReference>
<gene>
    <name evidence="2" type="ORF">WN55_00106</name>
</gene>